<gene>
    <name evidence="2" type="ORF">PGLA2088_LOCUS16889</name>
</gene>
<reference evidence="2" key="1">
    <citation type="submission" date="2021-02" db="EMBL/GenBank/DDBJ databases">
        <authorList>
            <person name="Dougan E. K."/>
            <person name="Rhodes N."/>
            <person name="Thang M."/>
            <person name="Chan C."/>
        </authorList>
    </citation>
    <scope>NUCLEOTIDE SEQUENCE</scope>
</reference>
<accession>A0A813J4V2</accession>
<feature type="region of interest" description="Disordered" evidence="1">
    <location>
        <begin position="126"/>
        <end position="167"/>
    </location>
</feature>
<feature type="compositionally biased region" description="Pro residues" evidence="1">
    <location>
        <begin position="84"/>
        <end position="95"/>
    </location>
</feature>
<evidence type="ECO:0000313" key="3">
    <source>
        <dbReference type="Proteomes" id="UP000626109"/>
    </source>
</evidence>
<evidence type="ECO:0000256" key="1">
    <source>
        <dbReference type="SAM" id="MobiDB-lite"/>
    </source>
</evidence>
<sequence length="167" mass="17723">MPSALPRMISAVLPSLYPPADDSVETGHSCQPADAAVANELPEAVSEEQNLRQMMISALLPSFYPPAEDPVMTSAMVETSHRCQPPPPPPPPPPSDAAVAIELPEAVSEEQNLRQMMISALLPSFYPPAEDPVMTSAMGETSHRCQPPPPPPPPPPADAAVANELHE</sequence>
<comment type="caution">
    <text evidence="2">The sequence shown here is derived from an EMBL/GenBank/DDBJ whole genome shotgun (WGS) entry which is preliminary data.</text>
</comment>
<organism evidence="2 3">
    <name type="scientific">Polarella glacialis</name>
    <name type="common">Dinoflagellate</name>
    <dbReference type="NCBI Taxonomy" id="89957"/>
    <lineage>
        <taxon>Eukaryota</taxon>
        <taxon>Sar</taxon>
        <taxon>Alveolata</taxon>
        <taxon>Dinophyceae</taxon>
        <taxon>Suessiales</taxon>
        <taxon>Suessiaceae</taxon>
        <taxon>Polarella</taxon>
    </lineage>
</organism>
<protein>
    <submittedName>
        <fullName evidence="2">Uncharacterized protein</fullName>
    </submittedName>
</protein>
<proteinExistence type="predicted"/>
<dbReference type="Proteomes" id="UP000626109">
    <property type="component" value="Unassembled WGS sequence"/>
</dbReference>
<feature type="region of interest" description="Disordered" evidence="1">
    <location>
        <begin position="76"/>
        <end position="98"/>
    </location>
</feature>
<feature type="non-terminal residue" evidence="2">
    <location>
        <position position="1"/>
    </location>
</feature>
<dbReference type="AlphaFoldDB" id="A0A813J4V2"/>
<feature type="compositionally biased region" description="Pro residues" evidence="1">
    <location>
        <begin position="146"/>
        <end position="157"/>
    </location>
</feature>
<dbReference type="EMBL" id="CAJNNW010021692">
    <property type="protein sequence ID" value="CAE8668341.1"/>
    <property type="molecule type" value="Genomic_DNA"/>
</dbReference>
<evidence type="ECO:0000313" key="2">
    <source>
        <dbReference type="EMBL" id="CAE8668341.1"/>
    </source>
</evidence>
<name>A0A813J4V2_POLGL</name>